<sequence length="469" mass="52731">MELTPRRHELLSVYMLGFGTLFLYLGYFTQCFISESVIHSVHTKDPQRISAFAGYYGQAFHYSAFAISSLFSAGLQHYFASKWILVISTVIFAVYYLGFFYINSYYFYFSQVLMGFAYSLYNNGEGAYMAEHSSRRTIESNTGIETAVGHSSMFIGGMVLVLIFYLIPQDASEVASHYRSFSEQHIQVIYGMFFAVTLIAAVMFALLPTKQYDSIASNSPRIIPNFKTHMKNLGKAFIHPNMILLSFTFLYMGFLVSFFLGIYPTTLSFTASLVHDVYIVALYSFFVGLAELSGGVLIRPLIKKIVNHKLQVVMIVHVLVVVAAMALFQLSTPERSTIEPNDESSLFLQPNRYLACAVGYLIGMGDFTLTMARVIICQMAVPKHRNEVFSLTRIYQCISSCIVLFLSSYMTVTYWTTVMLVGMVVGVTTFLIVVTNTSSKNVISPLKKYVVPKLSSQSSKAICYTIHNP</sequence>
<dbReference type="PANTHER" id="PTHR23294:SF12">
    <property type="entry name" value="ADP,ATP CARRIER PROTEIN"/>
    <property type="match status" value="1"/>
</dbReference>
<comment type="similarity">
    <text evidence="2">Belongs to the unc-93 family.</text>
</comment>
<dbReference type="Proteomes" id="UP001303046">
    <property type="component" value="Unassembled WGS sequence"/>
</dbReference>
<feature type="transmembrane region" description="Helical" evidence="6">
    <location>
        <begin position="352"/>
        <end position="376"/>
    </location>
</feature>
<keyword evidence="3 6" id="KW-0812">Transmembrane</keyword>
<evidence type="ECO:0000313" key="8">
    <source>
        <dbReference type="Proteomes" id="UP001303046"/>
    </source>
</evidence>
<feature type="transmembrane region" description="Helical" evidence="6">
    <location>
        <begin position="83"/>
        <end position="99"/>
    </location>
</feature>
<keyword evidence="5 6" id="KW-0472">Membrane</keyword>
<evidence type="ECO:0008006" key="9">
    <source>
        <dbReference type="Google" id="ProtNLM"/>
    </source>
</evidence>
<feature type="transmembrane region" description="Helical" evidence="6">
    <location>
        <begin position="12"/>
        <end position="29"/>
    </location>
</feature>
<evidence type="ECO:0000256" key="5">
    <source>
        <dbReference type="ARBA" id="ARBA00023136"/>
    </source>
</evidence>
<feature type="transmembrane region" description="Helical" evidence="6">
    <location>
        <begin position="412"/>
        <end position="434"/>
    </location>
</feature>
<feature type="transmembrane region" description="Helical" evidence="6">
    <location>
        <begin position="49"/>
        <end position="71"/>
    </location>
</feature>
<feature type="transmembrane region" description="Helical" evidence="6">
    <location>
        <begin position="277"/>
        <end position="298"/>
    </location>
</feature>
<dbReference type="InterPro" id="IPR010291">
    <property type="entry name" value="Ion_channel_UNC-93"/>
</dbReference>
<feature type="transmembrane region" description="Helical" evidence="6">
    <location>
        <begin position="388"/>
        <end position="406"/>
    </location>
</feature>
<dbReference type="Gene3D" id="1.20.1250.20">
    <property type="entry name" value="MFS general substrate transporter like domains"/>
    <property type="match status" value="2"/>
</dbReference>
<dbReference type="PANTHER" id="PTHR23294">
    <property type="entry name" value="ET TRANSLATION PRODUCT-RELATED"/>
    <property type="match status" value="1"/>
</dbReference>
<dbReference type="Pfam" id="PF05978">
    <property type="entry name" value="UNC-93"/>
    <property type="match status" value="1"/>
</dbReference>
<keyword evidence="8" id="KW-1185">Reference proteome</keyword>
<organism evidence="7 8">
    <name type="scientific">Necator americanus</name>
    <name type="common">Human hookworm</name>
    <dbReference type="NCBI Taxonomy" id="51031"/>
    <lineage>
        <taxon>Eukaryota</taxon>
        <taxon>Metazoa</taxon>
        <taxon>Ecdysozoa</taxon>
        <taxon>Nematoda</taxon>
        <taxon>Chromadorea</taxon>
        <taxon>Rhabditida</taxon>
        <taxon>Rhabditina</taxon>
        <taxon>Rhabditomorpha</taxon>
        <taxon>Strongyloidea</taxon>
        <taxon>Ancylostomatidae</taxon>
        <taxon>Bunostominae</taxon>
        <taxon>Necator</taxon>
    </lineage>
</organism>
<feature type="transmembrane region" description="Helical" evidence="6">
    <location>
        <begin position="142"/>
        <end position="167"/>
    </location>
</feature>
<evidence type="ECO:0000256" key="6">
    <source>
        <dbReference type="SAM" id="Phobius"/>
    </source>
</evidence>
<dbReference type="InterPro" id="IPR051617">
    <property type="entry name" value="UNC-93-like_regulator"/>
</dbReference>
<name>A0ABR1DNG1_NECAM</name>
<comment type="subcellular location">
    <subcellularLocation>
        <location evidence="1">Membrane</location>
        <topology evidence="1">Multi-pass membrane protein</topology>
    </subcellularLocation>
</comment>
<reference evidence="7 8" key="1">
    <citation type="submission" date="2023-08" db="EMBL/GenBank/DDBJ databases">
        <title>A Necator americanus chromosomal reference genome.</title>
        <authorList>
            <person name="Ilik V."/>
            <person name="Petrzelkova K.J."/>
            <person name="Pardy F."/>
            <person name="Fuh T."/>
            <person name="Niatou-Singa F.S."/>
            <person name="Gouil Q."/>
            <person name="Baker L."/>
            <person name="Ritchie M.E."/>
            <person name="Jex A.R."/>
            <person name="Gazzola D."/>
            <person name="Li H."/>
            <person name="Toshio Fujiwara R."/>
            <person name="Zhan B."/>
            <person name="Aroian R.V."/>
            <person name="Pafco B."/>
            <person name="Schwarz E.M."/>
        </authorList>
    </citation>
    <scope>NUCLEOTIDE SEQUENCE [LARGE SCALE GENOMIC DNA]</scope>
    <source>
        <strain evidence="7 8">Aroian</strain>
        <tissue evidence="7">Whole animal</tissue>
    </source>
</reference>
<gene>
    <name evidence="7" type="primary">Necator_chrIV.g16698</name>
    <name evidence="7" type="ORF">RB195_003401</name>
</gene>
<dbReference type="InterPro" id="IPR036259">
    <property type="entry name" value="MFS_trans_sf"/>
</dbReference>
<protein>
    <recommendedName>
        <fullName evidence="9">UNC93-like protein MFSD11</fullName>
    </recommendedName>
</protein>
<feature type="transmembrane region" description="Helical" evidence="6">
    <location>
        <begin position="243"/>
        <end position="265"/>
    </location>
</feature>
<evidence type="ECO:0000256" key="2">
    <source>
        <dbReference type="ARBA" id="ARBA00009172"/>
    </source>
</evidence>
<feature type="transmembrane region" description="Helical" evidence="6">
    <location>
        <begin position="310"/>
        <end position="332"/>
    </location>
</feature>
<proteinExistence type="inferred from homology"/>
<accession>A0ABR1DNG1</accession>
<dbReference type="SUPFAM" id="SSF103473">
    <property type="entry name" value="MFS general substrate transporter"/>
    <property type="match status" value="1"/>
</dbReference>
<dbReference type="EMBL" id="JAVFWL010000004">
    <property type="protein sequence ID" value="KAK6751962.1"/>
    <property type="molecule type" value="Genomic_DNA"/>
</dbReference>
<evidence type="ECO:0000313" key="7">
    <source>
        <dbReference type="EMBL" id="KAK6751962.1"/>
    </source>
</evidence>
<keyword evidence="4 6" id="KW-1133">Transmembrane helix</keyword>
<feature type="transmembrane region" description="Helical" evidence="6">
    <location>
        <begin position="187"/>
        <end position="207"/>
    </location>
</feature>
<evidence type="ECO:0000256" key="1">
    <source>
        <dbReference type="ARBA" id="ARBA00004141"/>
    </source>
</evidence>
<evidence type="ECO:0000256" key="4">
    <source>
        <dbReference type="ARBA" id="ARBA00022989"/>
    </source>
</evidence>
<feature type="transmembrane region" description="Helical" evidence="6">
    <location>
        <begin position="105"/>
        <end position="121"/>
    </location>
</feature>
<evidence type="ECO:0000256" key="3">
    <source>
        <dbReference type="ARBA" id="ARBA00022692"/>
    </source>
</evidence>
<comment type="caution">
    <text evidence="7">The sequence shown here is derived from an EMBL/GenBank/DDBJ whole genome shotgun (WGS) entry which is preliminary data.</text>
</comment>